<dbReference type="Pfam" id="PF01597">
    <property type="entry name" value="GCV_H"/>
    <property type="match status" value="1"/>
</dbReference>
<feature type="domain" description="Lipoyl-binding" evidence="4">
    <location>
        <begin position="23"/>
        <end position="104"/>
    </location>
</feature>
<organism evidence="5 6">
    <name type="scientific">Herbaspirillum frisingense</name>
    <dbReference type="NCBI Taxonomy" id="92645"/>
    <lineage>
        <taxon>Bacteria</taxon>
        <taxon>Pseudomonadati</taxon>
        <taxon>Pseudomonadota</taxon>
        <taxon>Betaproteobacteria</taxon>
        <taxon>Burkholderiales</taxon>
        <taxon>Oxalobacteraceae</taxon>
        <taxon>Herbaspirillum</taxon>
    </lineage>
</organism>
<dbReference type="InterPro" id="IPR002930">
    <property type="entry name" value="GCV_H"/>
</dbReference>
<evidence type="ECO:0000256" key="2">
    <source>
        <dbReference type="ARBA" id="ARBA00022823"/>
    </source>
</evidence>
<dbReference type="InterPro" id="IPR033753">
    <property type="entry name" value="GCV_H/Fam206"/>
</dbReference>
<dbReference type="NCBIfam" id="NF002270">
    <property type="entry name" value="PRK01202.1"/>
    <property type="match status" value="1"/>
</dbReference>
<sequence>MLIPDHLVYAQTHEWVRVEEDGSLTIGITDFGQEQLGPLVYVEMPAVGRSLVRGEESGIVESNKTASDLHAPVDGVVLAVNEALVETPDAVNDAPYEQWIFKLQPAVAFSSEGFLDAQGYLKLVS</sequence>
<protein>
    <recommendedName>
        <fullName evidence="3">Glycine cleavage system H protein</fullName>
    </recommendedName>
</protein>
<dbReference type="PANTHER" id="PTHR11715:SF3">
    <property type="entry name" value="GLYCINE CLEAVAGE SYSTEM H PROTEIN-RELATED"/>
    <property type="match status" value="1"/>
</dbReference>
<dbReference type="PANTHER" id="PTHR11715">
    <property type="entry name" value="GLYCINE CLEAVAGE SYSTEM H PROTEIN"/>
    <property type="match status" value="1"/>
</dbReference>
<evidence type="ECO:0000313" key="6">
    <source>
        <dbReference type="Proteomes" id="UP001260715"/>
    </source>
</evidence>
<dbReference type="CDD" id="cd06848">
    <property type="entry name" value="GCS_H"/>
    <property type="match status" value="1"/>
</dbReference>
<comment type="cofactor">
    <cofactor evidence="3">
        <name>(R)-lipoate</name>
        <dbReference type="ChEBI" id="CHEBI:83088"/>
    </cofactor>
    <text evidence="3">Binds 1 lipoyl cofactor covalently.</text>
</comment>
<comment type="similarity">
    <text evidence="1 3">Belongs to the GcvH family.</text>
</comment>
<evidence type="ECO:0000256" key="1">
    <source>
        <dbReference type="ARBA" id="ARBA00009249"/>
    </source>
</evidence>
<comment type="caution">
    <text evidence="5">The sequence shown here is derived from an EMBL/GenBank/DDBJ whole genome shotgun (WGS) entry which is preliminary data.</text>
</comment>
<evidence type="ECO:0000313" key="5">
    <source>
        <dbReference type="EMBL" id="MDR6585467.1"/>
    </source>
</evidence>
<dbReference type="EMBL" id="JAVDSJ010000005">
    <property type="protein sequence ID" value="MDR6585467.1"/>
    <property type="molecule type" value="Genomic_DNA"/>
</dbReference>
<keyword evidence="6" id="KW-1185">Reference proteome</keyword>
<dbReference type="NCBIfam" id="TIGR00527">
    <property type="entry name" value="gcvH"/>
    <property type="match status" value="1"/>
</dbReference>
<dbReference type="Gene3D" id="2.40.50.100">
    <property type="match status" value="1"/>
</dbReference>
<comment type="function">
    <text evidence="3">The glycine cleavage system catalyzes the degradation of glycine. The H protein shuttles the methylamine group of glycine from the P protein to the T protein.</text>
</comment>
<dbReference type="InterPro" id="IPR017453">
    <property type="entry name" value="GCV_H_sub"/>
</dbReference>
<dbReference type="HAMAP" id="MF_00272">
    <property type="entry name" value="GcvH"/>
    <property type="match status" value="1"/>
</dbReference>
<keyword evidence="2 3" id="KW-0450">Lipoyl</keyword>
<dbReference type="InterPro" id="IPR011053">
    <property type="entry name" value="Single_hybrid_motif"/>
</dbReference>
<dbReference type="RefSeq" id="WP_077235039.1">
    <property type="nucleotide sequence ID" value="NZ_CP083589.1"/>
</dbReference>
<comment type="subunit">
    <text evidence="3">The glycine cleavage system is composed of four proteins: P, T, L and H.</text>
</comment>
<evidence type="ECO:0000256" key="3">
    <source>
        <dbReference type="HAMAP-Rule" id="MF_00272"/>
    </source>
</evidence>
<dbReference type="SUPFAM" id="SSF51230">
    <property type="entry name" value="Single hybrid motif"/>
    <property type="match status" value="1"/>
</dbReference>
<dbReference type="Proteomes" id="UP001260715">
    <property type="component" value="Unassembled WGS sequence"/>
</dbReference>
<dbReference type="InterPro" id="IPR000089">
    <property type="entry name" value="Biotin_lipoyl"/>
</dbReference>
<gene>
    <name evidence="3" type="primary">gcvH</name>
    <name evidence="5" type="ORF">J2W50_003685</name>
</gene>
<dbReference type="PROSITE" id="PS50968">
    <property type="entry name" value="BIOTINYL_LIPOYL"/>
    <property type="match status" value="1"/>
</dbReference>
<accession>A0ABU1PJ43</accession>
<evidence type="ECO:0000259" key="4">
    <source>
        <dbReference type="PROSITE" id="PS50968"/>
    </source>
</evidence>
<proteinExistence type="inferred from homology"/>
<reference evidence="5 6" key="1">
    <citation type="submission" date="2023-07" db="EMBL/GenBank/DDBJ databases">
        <title>Sorghum-associated microbial communities from plants grown in Nebraska, USA.</title>
        <authorList>
            <person name="Schachtman D."/>
        </authorList>
    </citation>
    <scope>NUCLEOTIDE SEQUENCE [LARGE SCALE GENOMIC DNA]</scope>
    <source>
        <strain evidence="5 6">596</strain>
    </source>
</reference>
<feature type="modified residue" description="N6-lipoyllysine" evidence="3">
    <location>
        <position position="64"/>
    </location>
</feature>
<name>A0ABU1PJ43_9BURK</name>